<protein>
    <submittedName>
        <fullName evidence="3">Hypp521 protein</fullName>
    </submittedName>
</protein>
<keyword evidence="4" id="KW-1185">Reference proteome</keyword>
<sequence>MRRFTRTIVRQAANGGRECGGYSSEDRPCNRFCSNGDCSCSTCCSTTNDSENGGDSSLELMKILIPSILSSVTVIVVAILVVCWKRPNNAVANSSTTTAVEDMGMVGSIVGLAPQKNEGAPPAYTPRASPGMPSVSM</sequence>
<organism evidence="3 4">
    <name type="scientific">Branchiostoma lanceolatum</name>
    <name type="common">Common lancelet</name>
    <name type="synonym">Amphioxus lanceolatum</name>
    <dbReference type="NCBI Taxonomy" id="7740"/>
    <lineage>
        <taxon>Eukaryota</taxon>
        <taxon>Metazoa</taxon>
        <taxon>Chordata</taxon>
        <taxon>Cephalochordata</taxon>
        <taxon>Leptocardii</taxon>
        <taxon>Amphioxiformes</taxon>
        <taxon>Branchiostomatidae</taxon>
        <taxon>Branchiostoma</taxon>
    </lineage>
</organism>
<evidence type="ECO:0000313" key="3">
    <source>
        <dbReference type="EMBL" id="CAH1232857.1"/>
    </source>
</evidence>
<evidence type="ECO:0000256" key="2">
    <source>
        <dbReference type="SAM" id="Phobius"/>
    </source>
</evidence>
<keyword evidence="2" id="KW-1133">Transmembrane helix</keyword>
<keyword evidence="2" id="KW-0812">Transmembrane</keyword>
<accession>A0A8J9W4I9</accession>
<reference evidence="3" key="1">
    <citation type="submission" date="2022-01" db="EMBL/GenBank/DDBJ databases">
        <authorList>
            <person name="Braso-Vives M."/>
        </authorList>
    </citation>
    <scope>NUCLEOTIDE SEQUENCE</scope>
</reference>
<gene>
    <name evidence="3" type="primary">Hypp521</name>
    <name evidence="3" type="ORF">BLAG_LOCUS1807</name>
</gene>
<dbReference type="AlphaFoldDB" id="A0A8J9W4I9"/>
<evidence type="ECO:0000256" key="1">
    <source>
        <dbReference type="SAM" id="MobiDB-lite"/>
    </source>
</evidence>
<feature type="region of interest" description="Disordered" evidence="1">
    <location>
        <begin position="117"/>
        <end position="137"/>
    </location>
</feature>
<feature type="transmembrane region" description="Helical" evidence="2">
    <location>
        <begin position="63"/>
        <end position="84"/>
    </location>
</feature>
<keyword evidence="2" id="KW-0472">Membrane</keyword>
<dbReference type="Proteomes" id="UP000838412">
    <property type="component" value="Chromosome 1"/>
</dbReference>
<proteinExistence type="predicted"/>
<evidence type="ECO:0000313" key="4">
    <source>
        <dbReference type="Proteomes" id="UP000838412"/>
    </source>
</evidence>
<name>A0A8J9W4I9_BRALA</name>
<dbReference type="EMBL" id="OV696686">
    <property type="protein sequence ID" value="CAH1232857.1"/>
    <property type="molecule type" value="Genomic_DNA"/>
</dbReference>